<reference evidence="3" key="1">
    <citation type="submission" date="2015-07" db="EMBL/GenBank/DDBJ databases">
        <title>Nocardia seriolae U-1 whole genome shotgun sequence.</title>
        <authorList>
            <person name="Imajoh M."/>
            <person name="Fukumoto Y."/>
            <person name="Sukeda M."/>
            <person name="Yamane J."/>
            <person name="Yamasaki K."/>
            <person name="Shimizu M."/>
            <person name="Ohnishi K."/>
            <person name="Oshima S."/>
        </authorList>
    </citation>
    <scope>NUCLEOTIDE SEQUENCE [LARGE SCALE GENOMIC DNA]</scope>
    <source>
        <strain evidence="3">U-1</strain>
    </source>
</reference>
<sequence>MSALTGDRLAPVRIELTAQQVESRRRQAEKILGAKLPERLPESEARGPAEKS</sequence>
<accession>A0ABC9Z527</accession>
<name>A0ABC9Z527_9NOCA</name>
<comment type="caution">
    <text evidence="2">The sequence shown here is derived from an EMBL/GenBank/DDBJ whole genome shotgun (WGS) entry which is preliminary data.</text>
</comment>
<reference evidence="2 3" key="2">
    <citation type="journal article" date="2016" name="Genome Announc.">
        <title>Draft Genome Sequence of Erythromycin- and Oxytetracycline-Sensitive Nocardia seriolae Strain U-1 (NBRC 110359).</title>
        <authorList>
            <person name="Imajoh M."/>
            <person name="Sukeda M."/>
            <person name="Shimizu M."/>
            <person name="Yamane J."/>
            <person name="Ohnishi K."/>
            <person name="Oshima S."/>
        </authorList>
    </citation>
    <scope>NUCLEOTIDE SEQUENCE [LARGE SCALE GENOMIC DNA]</scope>
    <source>
        <strain evidence="2 3">U-1</strain>
    </source>
</reference>
<proteinExistence type="predicted"/>
<dbReference type="Proteomes" id="UP000037179">
    <property type="component" value="Unassembled WGS sequence"/>
</dbReference>
<feature type="region of interest" description="Disordered" evidence="1">
    <location>
        <begin position="20"/>
        <end position="52"/>
    </location>
</feature>
<protein>
    <submittedName>
        <fullName evidence="2">Uncharacterized protein</fullName>
    </submittedName>
</protein>
<gene>
    <name evidence="2" type="ORF">NSK11_contig00198-0014</name>
</gene>
<dbReference type="EMBL" id="BBYQ01000198">
    <property type="protein sequence ID" value="GAP32997.1"/>
    <property type="molecule type" value="Genomic_DNA"/>
</dbReference>
<dbReference type="AlphaFoldDB" id="A0ABC9Z527"/>
<feature type="compositionally biased region" description="Basic and acidic residues" evidence="1">
    <location>
        <begin position="36"/>
        <end position="52"/>
    </location>
</feature>
<organism evidence="2 3">
    <name type="scientific">Nocardia seriolae</name>
    <dbReference type="NCBI Taxonomy" id="37332"/>
    <lineage>
        <taxon>Bacteria</taxon>
        <taxon>Bacillati</taxon>
        <taxon>Actinomycetota</taxon>
        <taxon>Actinomycetes</taxon>
        <taxon>Mycobacteriales</taxon>
        <taxon>Nocardiaceae</taxon>
        <taxon>Nocardia</taxon>
    </lineage>
</organism>
<evidence type="ECO:0000313" key="3">
    <source>
        <dbReference type="Proteomes" id="UP000037179"/>
    </source>
</evidence>
<evidence type="ECO:0000313" key="2">
    <source>
        <dbReference type="EMBL" id="GAP32997.1"/>
    </source>
</evidence>
<keyword evidence="3" id="KW-1185">Reference proteome</keyword>
<evidence type="ECO:0000256" key="1">
    <source>
        <dbReference type="SAM" id="MobiDB-lite"/>
    </source>
</evidence>